<keyword evidence="4" id="KW-1185">Reference proteome</keyword>
<dbReference type="SMART" id="SM00220">
    <property type="entry name" value="S_TKc"/>
    <property type="match status" value="1"/>
</dbReference>
<feature type="binding site" evidence="1">
    <location>
        <position position="56"/>
    </location>
    <ligand>
        <name>ATP</name>
        <dbReference type="ChEBI" id="CHEBI:30616"/>
    </ligand>
</feature>
<dbReference type="SUPFAM" id="SSF56112">
    <property type="entry name" value="Protein kinase-like (PK-like)"/>
    <property type="match status" value="1"/>
</dbReference>
<dbReference type="Pfam" id="PF00069">
    <property type="entry name" value="Pkinase"/>
    <property type="match status" value="1"/>
</dbReference>
<feature type="domain" description="Protein kinase" evidence="2">
    <location>
        <begin position="27"/>
        <end position="272"/>
    </location>
</feature>
<evidence type="ECO:0000259" key="2">
    <source>
        <dbReference type="PROSITE" id="PS50011"/>
    </source>
</evidence>
<evidence type="ECO:0000313" key="3">
    <source>
        <dbReference type="EMBL" id="OMD43798.1"/>
    </source>
</evidence>
<protein>
    <recommendedName>
        <fullName evidence="2">Protein kinase domain-containing protein</fullName>
    </recommendedName>
</protein>
<organism evidence="3 4">
    <name type="scientific">Paenibacillus borealis</name>
    <dbReference type="NCBI Taxonomy" id="160799"/>
    <lineage>
        <taxon>Bacteria</taxon>
        <taxon>Bacillati</taxon>
        <taxon>Bacillota</taxon>
        <taxon>Bacilli</taxon>
        <taxon>Bacillales</taxon>
        <taxon>Paenibacillaceae</taxon>
        <taxon>Paenibacillus</taxon>
    </lineage>
</organism>
<dbReference type="PANTHER" id="PTHR24347">
    <property type="entry name" value="SERINE/THREONINE-PROTEIN KINASE"/>
    <property type="match status" value="1"/>
</dbReference>
<dbReference type="RefSeq" id="WP_076113003.1">
    <property type="nucleotide sequence ID" value="NZ_MPTB01000034.1"/>
</dbReference>
<sequence>MYKYLKSFLQAWADYPLEKGSFIGKRYRIIAQIGVGSYGITYRCMDEQEQQIVAVKQAKPSKKGIGQKMLAWEREVISQLEHPFIPACRDYFSENRSYWLVTDYVEGKTLEDLIFADSRTFGEQDTVMWTLALMERVQYVHSKGFVHLDIRIPNVIMRGEDLYLIDFGLAAPNGGNDTAARQQTQTGFNSVTPSKPATIQGDLFDIGHLMLFMLYSRFSPTSGAVEGSWMEELELSPQLELILIRLLGEGVPYQSTSEFVSELAASLPGLRS</sequence>
<dbReference type="InterPro" id="IPR017441">
    <property type="entry name" value="Protein_kinase_ATP_BS"/>
</dbReference>
<name>A0ABX3H2P9_PAEBO</name>
<dbReference type="CDD" id="cd00180">
    <property type="entry name" value="PKc"/>
    <property type="match status" value="1"/>
</dbReference>
<gene>
    <name evidence="3" type="ORF">BSK56_23595</name>
</gene>
<accession>A0ABX3H2P9</accession>
<reference evidence="3 4" key="1">
    <citation type="submission" date="2016-10" db="EMBL/GenBank/DDBJ databases">
        <title>Paenibacillus species isolates.</title>
        <authorList>
            <person name="Beno S.M."/>
        </authorList>
    </citation>
    <scope>NUCLEOTIDE SEQUENCE [LARGE SCALE GENOMIC DNA]</scope>
    <source>
        <strain evidence="3 4">FSL H7-0744</strain>
    </source>
</reference>
<evidence type="ECO:0000313" key="4">
    <source>
        <dbReference type="Proteomes" id="UP000187412"/>
    </source>
</evidence>
<dbReference type="InterPro" id="IPR000719">
    <property type="entry name" value="Prot_kinase_dom"/>
</dbReference>
<evidence type="ECO:0000256" key="1">
    <source>
        <dbReference type="PROSITE-ProRule" id="PRU10141"/>
    </source>
</evidence>
<dbReference type="InterPro" id="IPR011009">
    <property type="entry name" value="Kinase-like_dom_sf"/>
</dbReference>
<dbReference type="Proteomes" id="UP000187412">
    <property type="component" value="Unassembled WGS sequence"/>
</dbReference>
<dbReference type="Gene3D" id="1.10.510.10">
    <property type="entry name" value="Transferase(Phosphotransferase) domain 1"/>
    <property type="match status" value="1"/>
</dbReference>
<dbReference type="EMBL" id="MPTB01000034">
    <property type="protein sequence ID" value="OMD43798.1"/>
    <property type="molecule type" value="Genomic_DNA"/>
</dbReference>
<comment type="caution">
    <text evidence="3">The sequence shown here is derived from an EMBL/GenBank/DDBJ whole genome shotgun (WGS) entry which is preliminary data.</text>
</comment>
<keyword evidence="1" id="KW-0067">ATP-binding</keyword>
<dbReference type="PROSITE" id="PS00107">
    <property type="entry name" value="PROTEIN_KINASE_ATP"/>
    <property type="match status" value="1"/>
</dbReference>
<keyword evidence="1" id="KW-0547">Nucleotide-binding</keyword>
<dbReference type="PROSITE" id="PS50011">
    <property type="entry name" value="PROTEIN_KINASE_DOM"/>
    <property type="match status" value="1"/>
</dbReference>
<proteinExistence type="predicted"/>